<reference evidence="5 6" key="1">
    <citation type="journal article" date="2016" name="Genome Biol. Evol.">
        <title>Divergent and convergent evolution of fungal pathogenicity.</title>
        <authorList>
            <person name="Shang Y."/>
            <person name="Xiao G."/>
            <person name="Zheng P."/>
            <person name="Cen K."/>
            <person name="Zhan S."/>
            <person name="Wang C."/>
        </authorList>
    </citation>
    <scope>NUCLEOTIDE SEQUENCE [LARGE SCALE GENOMIC DNA]</scope>
    <source>
        <strain evidence="5 6">RCEF 264</strain>
    </source>
</reference>
<evidence type="ECO:0000256" key="4">
    <source>
        <dbReference type="SAM" id="MobiDB-lite"/>
    </source>
</evidence>
<feature type="region of interest" description="Disordered" evidence="4">
    <location>
        <begin position="237"/>
        <end position="282"/>
    </location>
</feature>
<dbReference type="InterPro" id="IPR023534">
    <property type="entry name" value="Rof/RNase_P-like"/>
</dbReference>
<feature type="region of interest" description="Disordered" evidence="4">
    <location>
        <begin position="84"/>
        <end position="105"/>
    </location>
</feature>
<proteinExistence type="inferred from homology"/>
<dbReference type="AlphaFoldDB" id="A0A168A654"/>
<dbReference type="Proteomes" id="UP000076874">
    <property type="component" value="Unassembled WGS sequence"/>
</dbReference>
<evidence type="ECO:0000313" key="5">
    <source>
        <dbReference type="EMBL" id="OAA68297.1"/>
    </source>
</evidence>
<dbReference type="EMBL" id="AZHD01000001">
    <property type="protein sequence ID" value="OAA68297.1"/>
    <property type="molecule type" value="Genomic_DNA"/>
</dbReference>
<evidence type="ECO:0000313" key="6">
    <source>
        <dbReference type="Proteomes" id="UP000076874"/>
    </source>
</evidence>
<dbReference type="PANTHER" id="PTHR13348:SF0">
    <property type="entry name" value="RIBONUCLEASE P PROTEIN SUBUNIT P29"/>
    <property type="match status" value="1"/>
</dbReference>
<dbReference type="PANTHER" id="PTHR13348">
    <property type="entry name" value="RIBONUCLEASE P SUBUNIT P29"/>
    <property type="match status" value="1"/>
</dbReference>
<dbReference type="GO" id="GO:0030677">
    <property type="term" value="C:ribonuclease P complex"/>
    <property type="evidence" value="ECO:0007669"/>
    <property type="project" value="InterPro"/>
</dbReference>
<dbReference type="InterPro" id="IPR036980">
    <property type="entry name" value="RNase_P/MRP_Rpp29_sf"/>
</dbReference>
<dbReference type="GO" id="GO:0005634">
    <property type="term" value="C:nucleus"/>
    <property type="evidence" value="ECO:0007669"/>
    <property type="project" value="UniProtKB-SubCell"/>
</dbReference>
<feature type="compositionally biased region" description="Basic residues" evidence="4">
    <location>
        <begin position="84"/>
        <end position="95"/>
    </location>
</feature>
<dbReference type="PIRSF" id="PIRSF027081">
    <property type="entry name" value="RNase_P/MRP_p29_subunit"/>
    <property type="match status" value="1"/>
</dbReference>
<dbReference type="GO" id="GO:0006364">
    <property type="term" value="P:rRNA processing"/>
    <property type="evidence" value="ECO:0007669"/>
    <property type="project" value="TreeGrafter"/>
</dbReference>
<dbReference type="GO" id="GO:0000172">
    <property type="term" value="C:ribonuclease MRP complex"/>
    <property type="evidence" value="ECO:0007669"/>
    <property type="project" value="InterPro"/>
</dbReference>
<dbReference type="SUPFAM" id="SSF101744">
    <property type="entry name" value="Rof/RNase P subunit-like"/>
    <property type="match status" value="1"/>
</dbReference>
<dbReference type="Pfam" id="PF01868">
    <property type="entry name" value="RNase_P-MRP_p29"/>
    <property type="match status" value="1"/>
</dbReference>
<dbReference type="InterPro" id="IPR002730">
    <property type="entry name" value="Rpp29/RNP1"/>
</dbReference>
<comment type="caution">
    <text evidence="5">The sequence shown here is derived from an EMBL/GenBank/DDBJ whole genome shotgun (WGS) entry which is preliminary data.</text>
</comment>
<feature type="compositionally biased region" description="Acidic residues" evidence="4">
    <location>
        <begin position="237"/>
        <end position="247"/>
    </location>
</feature>
<name>A0A168A654_9HYPO</name>
<dbReference type="Gene3D" id="2.30.30.210">
    <property type="entry name" value="Ribonuclease P/MRP, subunit p29"/>
    <property type="match status" value="1"/>
</dbReference>
<evidence type="ECO:0000256" key="3">
    <source>
        <dbReference type="PIRNR" id="PIRNR027081"/>
    </source>
</evidence>
<accession>A0A168A654</accession>
<dbReference type="GO" id="GO:0033204">
    <property type="term" value="F:ribonuclease P RNA binding"/>
    <property type="evidence" value="ECO:0007669"/>
    <property type="project" value="InterPro"/>
</dbReference>
<dbReference type="InterPro" id="IPR016848">
    <property type="entry name" value="RNase_P/MRP_Rpp29-subunit"/>
</dbReference>
<protein>
    <recommendedName>
        <fullName evidence="3">Ribonuclease P protein subunit</fullName>
    </recommendedName>
</protein>
<dbReference type="STRING" id="1081102.A0A168A654"/>
<organism evidence="5 6">
    <name type="scientific">Niveomyces insectorum RCEF 264</name>
    <dbReference type="NCBI Taxonomy" id="1081102"/>
    <lineage>
        <taxon>Eukaryota</taxon>
        <taxon>Fungi</taxon>
        <taxon>Dikarya</taxon>
        <taxon>Ascomycota</taxon>
        <taxon>Pezizomycotina</taxon>
        <taxon>Sordariomycetes</taxon>
        <taxon>Hypocreomycetidae</taxon>
        <taxon>Hypocreales</taxon>
        <taxon>Cordycipitaceae</taxon>
        <taxon>Niveomyces</taxon>
    </lineage>
</organism>
<keyword evidence="6" id="KW-1185">Reference proteome</keyword>
<keyword evidence="3" id="KW-0539">Nucleus</keyword>
<dbReference type="OrthoDB" id="124041at2759"/>
<comment type="similarity">
    <text evidence="2">Belongs to the eukaryotic/archaeal RNase P protein component 1 family.</text>
</comment>
<gene>
    <name evidence="5" type="ORF">SPI_00492</name>
</gene>
<keyword evidence="3" id="KW-0819">tRNA processing</keyword>
<dbReference type="GO" id="GO:0001682">
    <property type="term" value="P:tRNA 5'-leader removal"/>
    <property type="evidence" value="ECO:0007669"/>
    <property type="project" value="InterPro"/>
</dbReference>
<sequence>MAAPAAKNAVQQLLERAHSPDTATQIFTDKIQFRQLLLRPTSPTAEIVSGPAGSGSGSGVAVDAAAAAASGLDGRDARRRARRLKQERRQVRLPKPKPLSSRQRRQLGLYYLPTKTSRRLKGPAAKRAGEEAPTTTTTAATSYATFVPLNRLWLGYIREVLGTQDLRNGGPGAAAKLTAADVHGAAVEVTRSACVGRVGIRGIVVRDTRFVFEIVTPDNKVKMVPKEGTFFRIAIPVDDDDEDDDDGGGGGGGNNDEVRDINGDKTTPGARGGRSTKNAADHNAKHLVMEILGSQFMHRAADRTSRKFKQHFYKEL</sequence>
<evidence type="ECO:0000256" key="1">
    <source>
        <dbReference type="ARBA" id="ARBA00004123"/>
    </source>
</evidence>
<dbReference type="SMART" id="SM00538">
    <property type="entry name" value="POP4"/>
    <property type="match status" value="1"/>
</dbReference>
<comment type="subcellular location">
    <subcellularLocation>
        <location evidence="1">Nucleus</location>
    </subcellularLocation>
</comment>
<evidence type="ECO:0000256" key="2">
    <source>
        <dbReference type="ARBA" id="ARBA00006181"/>
    </source>
</evidence>